<dbReference type="InterPro" id="IPR006015">
    <property type="entry name" value="Universal_stress_UspA"/>
</dbReference>
<sequence>MLLATDLSARGDRAFDRAVQLARQWDARLVVVTVLPSTQELDFHDPILGSPPWQRPAVLAPLVERRLRRDLAVDDLDFEVQVESGAVGPALQRVAQSHACGLIVAGVARNALFTQPSLGSSIGWLSRHATLPLLVVHRRVHGPYRSLAWASDLSPTSTRALHEALALFGDPVTLAALHAFHVPRLGQRDTHAATAIAQARTRAQDALHANLDALGLPTALRGRLESVVSDAEPSRLVRDYVRDHDTDLVVVGGHGRSALTGLLLGDVAGRILGTVQTDTLFVRDRGEVAATMRVAS</sequence>
<comment type="similarity">
    <text evidence="1">Belongs to the universal stress protein A family.</text>
</comment>
<protein>
    <recommendedName>
        <fullName evidence="2">UspA domain-containing protein</fullName>
    </recommendedName>
</protein>
<evidence type="ECO:0000256" key="1">
    <source>
        <dbReference type="ARBA" id="ARBA00008791"/>
    </source>
</evidence>
<evidence type="ECO:0000259" key="2">
    <source>
        <dbReference type="Pfam" id="PF00582"/>
    </source>
</evidence>
<feature type="domain" description="UspA" evidence="2">
    <location>
        <begin position="144"/>
        <end position="283"/>
    </location>
</feature>
<gene>
    <name evidence="3" type="ORF">ARC20_11340</name>
</gene>
<dbReference type="InterPro" id="IPR006016">
    <property type="entry name" value="UspA"/>
</dbReference>
<dbReference type="STRING" id="676599.ARC20_11340"/>
<dbReference type="PANTHER" id="PTHR46268">
    <property type="entry name" value="STRESS RESPONSE PROTEIN NHAX"/>
    <property type="match status" value="1"/>
</dbReference>
<feature type="domain" description="UspA" evidence="2">
    <location>
        <begin position="2"/>
        <end position="137"/>
    </location>
</feature>
<evidence type="ECO:0000313" key="3">
    <source>
        <dbReference type="EMBL" id="KRG41800.1"/>
    </source>
</evidence>
<keyword evidence="4" id="KW-1185">Reference proteome</keyword>
<proteinExistence type="inferred from homology"/>
<comment type="caution">
    <text evidence="3">The sequence shown here is derived from an EMBL/GenBank/DDBJ whole genome shotgun (WGS) entry which is preliminary data.</text>
</comment>
<dbReference type="PANTHER" id="PTHR46268:SF15">
    <property type="entry name" value="UNIVERSAL STRESS PROTEIN HP_0031"/>
    <property type="match status" value="1"/>
</dbReference>
<dbReference type="SUPFAM" id="SSF52402">
    <property type="entry name" value="Adenine nucleotide alpha hydrolases-like"/>
    <property type="match status" value="2"/>
</dbReference>
<organism evidence="3 4">
    <name type="scientific">Stenotrophomonas panacihumi</name>
    <dbReference type="NCBI Taxonomy" id="676599"/>
    <lineage>
        <taxon>Bacteria</taxon>
        <taxon>Pseudomonadati</taxon>
        <taxon>Pseudomonadota</taxon>
        <taxon>Gammaproteobacteria</taxon>
        <taxon>Lysobacterales</taxon>
        <taxon>Lysobacteraceae</taxon>
        <taxon>Stenotrophomonas</taxon>
    </lineage>
</organism>
<name>A0A0R0AMC6_9GAMM</name>
<dbReference type="AlphaFoldDB" id="A0A0R0AMC6"/>
<dbReference type="InterPro" id="IPR014729">
    <property type="entry name" value="Rossmann-like_a/b/a_fold"/>
</dbReference>
<evidence type="ECO:0000313" key="4">
    <source>
        <dbReference type="Proteomes" id="UP000051802"/>
    </source>
</evidence>
<dbReference type="EMBL" id="LLXU01000085">
    <property type="protein sequence ID" value="KRG41800.1"/>
    <property type="molecule type" value="Genomic_DNA"/>
</dbReference>
<dbReference type="Gene3D" id="3.40.50.620">
    <property type="entry name" value="HUPs"/>
    <property type="match status" value="2"/>
</dbReference>
<accession>A0A0R0AMC6</accession>
<dbReference type="Pfam" id="PF00582">
    <property type="entry name" value="Usp"/>
    <property type="match status" value="2"/>
</dbReference>
<dbReference type="CDD" id="cd00293">
    <property type="entry name" value="USP-like"/>
    <property type="match status" value="2"/>
</dbReference>
<dbReference type="Proteomes" id="UP000051802">
    <property type="component" value="Unassembled WGS sequence"/>
</dbReference>
<dbReference type="PRINTS" id="PR01438">
    <property type="entry name" value="UNVRSLSTRESS"/>
</dbReference>
<reference evidence="3 4" key="1">
    <citation type="submission" date="2015-10" db="EMBL/GenBank/DDBJ databases">
        <title>Genome sequencing and analysis of members of genus Stenotrophomonas.</title>
        <authorList>
            <person name="Patil P.P."/>
            <person name="Midha S."/>
            <person name="Patil P.B."/>
        </authorList>
    </citation>
    <scope>NUCLEOTIDE SEQUENCE [LARGE SCALE GENOMIC DNA]</scope>
    <source>
        <strain evidence="3 4">JCM 16536</strain>
    </source>
</reference>